<organism evidence="1">
    <name type="scientific">marine sediment metagenome</name>
    <dbReference type="NCBI Taxonomy" id="412755"/>
    <lineage>
        <taxon>unclassified sequences</taxon>
        <taxon>metagenomes</taxon>
        <taxon>ecological metagenomes</taxon>
    </lineage>
</organism>
<sequence length="175" mass="20028">MVEEYYKYKAEIDILKNKSAPEKADLEKLISIIKDDTELKNYFYNNNDNDNWLELLEQAGEFAELPSVFRDGERIIYHGWIQGNYLVAVAGKKPEKVLNIIKDIDIENIHVMGYCFQSLGAMPVEVAAQGMKLVGRLLDKEIYRDWYGTGEPVTELMVKLAKGEKWDEAFGVAGK</sequence>
<gene>
    <name evidence="1" type="ORF">S01H1_15607</name>
</gene>
<name>X0TF52_9ZZZZ</name>
<accession>X0TF52</accession>
<reference evidence="1" key="1">
    <citation type="journal article" date="2014" name="Front. Microbiol.">
        <title>High frequency of phylogenetically diverse reductive dehalogenase-homologous genes in deep subseafloor sedimentary metagenomes.</title>
        <authorList>
            <person name="Kawai M."/>
            <person name="Futagami T."/>
            <person name="Toyoda A."/>
            <person name="Takaki Y."/>
            <person name="Nishi S."/>
            <person name="Hori S."/>
            <person name="Arai W."/>
            <person name="Tsubouchi T."/>
            <person name="Morono Y."/>
            <person name="Uchiyama I."/>
            <person name="Ito T."/>
            <person name="Fujiyama A."/>
            <person name="Inagaki F."/>
            <person name="Takami H."/>
        </authorList>
    </citation>
    <scope>NUCLEOTIDE SEQUENCE</scope>
    <source>
        <strain evidence="1">Expedition CK06-06</strain>
    </source>
</reference>
<dbReference type="AlphaFoldDB" id="X0TF52"/>
<proteinExistence type="predicted"/>
<feature type="non-terminal residue" evidence="1">
    <location>
        <position position="175"/>
    </location>
</feature>
<comment type="caution">
    <text evidence="1">The sequence shown here is derived from an EMBL/GenBank/DDBJ whole genome shotgun (WGS) entry which is preliminary data.</text>
</comment>
<dbReference type="EMBL" id="BARS01008151">
    <property type="protein sequence ID" value="GAF74685.1"/>
    <property type="molecule type" value="Genomic_DNA"/>
</dbReference>
<protein>
    <submittedName>
        <fullName evidence="1">Uncharacterized protein</fullName>
    </submittedName>
</protein>
<evidence type="ECO:0000313" key="1">
    <source>
        <dbReference type="EMBL" id="GAF74685.1"/>
    </source>
</evidence>